<sequence length="176" mass="20564">MTENDLLKVIESWQNFQFALQQIEQNPEYVPVLMKVAIHSSNPNSWRALYLADKLHDSRPQEIIPYLPEMIAQLKTEKHHGKKRHLLKLISQNRVLPNTSGFLMDYCLDTFTSDKEPIANRVHAMQILYNISETEPELKPELLEIILQEMEFHPTPGIVSRGKKLVQKLQKQIRAR</sequence>
<protein>
    <recommendedName>
        <fullName evidence="3">HEAT repeat domain-containing protein</fullName>
    </recommendedName>
</protein>
<dbReference type="EMBL" id="QWGR01000008">
    <property type="protein sequence ID" value="RIJ47445.1"/>
    <property type="molecule type" value="Genomic_DNA"/>
</dbReference>
<name>A0A399SYP8_9BACT</name>
<evidence type="ECO:0000313" key="1">
    <source>
        <dbReference type="EMBL" id="RIJ47445.1"/>
    </source>
</evidence>
<proteinExistence type="predicted"/>
<dbReference type="OrthoDB" id="979487at2"/>
<dbReference type="InterPro" id="IPR011030">
    <property type="entry name" value="Lipovitellin_superhlx_dom"/>
</dbReference>
<organism evidence="1 2">
    <name type="scientific">Maribellus luteus</name>
    <dbReference type="NCBI Taxonomy" id="2305463"/>
    <lineage>
        <taxon>Bacteria</taxon>
        <taxon>Pseudomonadati</taxon>
        <taxon>Bacteroidota</taxon>
        <taxon>Bacteroidia</taxon>
        <taxon>Marinilabiliales</taxon>
        <taxon>Prolixibacteraceae</taxon>
        <taxon>Maribellus</taxon>
    </lineage>
</organism>
<dbReference type="RefSeq" id="WP_119438805.1">
    <property type="nucleotide sequence ID" value="NZ_QWGR01000008.1"/>
</dbReference>
<gene>
    <name evidence="1" type="ORF">D1614_15170</name>
</gene>
<dbReference type="SUPFAM" id="SSF48431">
    <property type="entry name" value="Lipovitellin-phosvitin complex, superhelical domain"/>
    <property type="match status" value="1"/>
</dbReference>
<evidence type="ECO:0000313" key="2">
    <source>
        <dbReference type="Proteomes" id="UP000265926"/>
    </source>
</evidence>
<evidence type="ECO:0008006" key="3">
    <source>
        <dbReference type="Google" id="ProtNLM"/>
    </source>
</evidence>
<reference evidence="1 2" key="1">
    <citation type="submission" date="2018-08" db="EMBL/GenBank/DDBJ databases">
        <title>Pallidiluteibacterium maritimus gen. nov., sp. nov., isolated from coastal sediment.</title>
        <authorList>
            <person name="Zhou L.Y."/>
        </authorList>
    </citation>
    <scope>NUCLEOTIDE SEQUENCE [LARGE SCALE GENOMIC DNA]</scope>
    <source>
        <strain evidence="1 2">XSD2</strain>
    </source>
</reference>
<keyword evidence="2" id="KW-1185">Reference proteome</keyword>
<dbReference type="AlphaFoldDB" id="A0A399SYP8"/>
<dbReference type="Proteomes" id="UP000265926">
    <property type="component" value="Unassembled WGS sequence"/>
</dbReference>
<accession>A0A399SYP8</accession>
<comment type="caution">
    <text evidence="1">The sequence shown here is derived from an EMBL/GenBank/DDBJ whole genome shotgun (WGS) entry which is preliminary data.</text>
</comment>